<proteinExistence type="predicted"/>
<keyword evidence="2" id="KW-1185">Reference proteome</keyword>
<name>A0ABQ3SYQ5_9ACTN</name>
<evidence type="ECO:0000313" key="1">
    <source>
        <dbReference type="EMBL" id="GHI73269.1"/>
    </source>
</evidence>
<comment type="caution">
    <text evidence="1">The sequence shown here is derived from an EMBL/GenBank/DDBJ whole genome shotgun (WGS) entry which is preliminary data.</text>
</comment>
<reference evidence="2" key="1">
    <citation type="submission" date="2023-07" db="EMBL/GenBank/DDBJ databases">
        <title>Whole genome shotgun sequence of Streptomyces nojiriensis NBRC 13794.</title>
        <authorList>
            <person name="Komaki H."/>
            <person name="Tamura T."/>
        </authorList>
    </citation>
    <scope>NUCLEOTIDE SEQUENCE [LARGE SCALE GENOMIC DNA]</scope>
    <source>
        <strain evidence="2">NBRC 13794</strain>
    </source>
</reference>
<evidence type="ECO:0000313" key="2">
    <source>
        <dbReference type="Proteomes" id="UP000613974"/>
    </source>
</evidence>
<organism evidence="1 2">
    <name type="scientific">Streptomyces nojiriensis</name>
    <dbReference type="NCBI Taxonomy" id="66374"/>
    <lineage>
        <taxon>Bacteria</taxon>
        <taxon>Bacillati</taxon>
        <taxon>Actinomycetota</taxon>
        <taxon>Actinomycetes</taxon>
        <taxon>Kitasatosporales</taxon>
        <taxon>Streptomycetaceae</taxon>
        <taxon>Streptomyces</taxon>
    </lineage>
</organism>
<protein>
    <submittedName>
        <fullName evidence="1">Uncharacterized protein</fullName>
    </submittedName>
</protein>
<accession>A0ABQ3SYQ5</accession>
<dbReference type="Proteomes" id="UP000613974">
    <property type="component" value="Unassembled WGS sequence"/>
</dbReference>
<dbReference type="EMBL" id="BNEC01000005">
    <property type="protein sequence ID" value="GHI73269.1"/>
    <property type="molecule type" value="Genomic_DNA"/>
</dbReference>
<gene>
    <name evidence="1" type="ORF">Snoj_71870</name>
</gene>
<sequence length="51" mass="5238">MTHTGDRIEDLLQAGVRDEVYPGAVWAVGDADGIQPAELSASSTPTGPTSP</sequence>